<evidence type="ECO:0000313" key="8">
    <source>
        <dbReference type="EMBL" id="CAH3125848.1"/>
    </source>
</evidence>
<evidence type="ECO:0000259" key="6">
    <source>
        <dbReference type="Pfam" id="PF05729"/>
    </source>
</evidence>
<accession>A0AAU9WUJ8</accession>
<feature type="repeat" description="TPR" evidence="4">
    <location>
        <begin position="1835"/>
        <end position="1868"/>
    </location>
</feature>
<dbReference type="InterPro" id="IPR036388">
    <property type="entry name" value="WH-like_DNA-bd_sf"/>
</dbReference>
<feature type="repeat" description="TPR" evidence="4">
    <location>
        <begin position="1606"/>
        <end position="1639"/>
    </location>
</feature>
<dbReference type="Gene3D" id="3.40.50.300">
    <property type="entry name" value="P-loop containing nucleotide triphosphate hydrolases"/>
    <property type="match status" value="1"/>
</dbReference>
<evidence type="ECO:0000259" key="5">
    <source>
        <dbReference type="Pfam" id="PF03281"/>
    </source>
</evidence>
<dbReference type="Pfam" id="PF03281">
    <property type="entry name" value="Mab-21"/>
    <property type="match status" value="1"/>
</dbReference>
<comment type="caution">
    <text evidence="8">The sequence shown here is derived from an EMBL/GenBank/DDBJ whole genome shotgun (WGS) entry which is preliminary data.</text>
</comment>
<dbReference type="CDD" id="cd00009">
    <property type="entry name" value="AAA"/>
    <property type="match status" value="1"/>
</dbReference>
<evidence type="ECO:0000256" key="3">
    <source>
        <dbReference type="ARBA" id="ARBA00022803"/>
    </source>
</evidence>
<feature type="repeat" description="TPR" evidence="4">
    <location>
        <begin position="1523"/>
        <end position="1556"/>
    </location>
</feature>
<evidence type="ECO:0000313" key="9">
    <source>
        <dbReference type="Proteomes" id="UP001159428"/>
    </source>
</evidence>
<dbReference type="Gene3D" id="1.10.1410.40">
    <property type="match status" value="1"/>
</dbReference>
<dbReference type="InterPro" id="IPR007111">
    <property type="entry name" value="NACHT_NTPase"/>
</dbReference>
<dbReference type="InterPro" id="IPR046903">
    <property type="entry name" value="Mab-21-like_nuc_Trfase"/>
</dbReference>
<dbReference type="Gene3D" id="1.10.10.10">
    <property type="entry name" value="Winged helix-like DNA-binding domain superfamily/Winged helix DNA-binding domain"/>
    <property type="match status" value="1"/>
</dbReference>
<dbReference type="SUPFAM" id="SSF48452">
    <property type="entry name" value="TPR-like"/>
    <property type="match status" value="5"/>
</dbReference>
<name>A0AAU9WUJ8_9CNID</name>
<comment type="similarity">
    <text evidence="1">Belongs to the mab-21 family.</text>
</comment>
<dbReference type="SMART" id="SM01265">
    <property type="entry name" value="Mab-21"/>
    <property type="match status" value="1"/>
</dbReference>
<dbReference type="PROSITE" id="PS50005">
    <property type="entry name" value="TPR"/>
    <property type="match status" value="4"/>
</dbReference>
<dbReference type="SUPFAM" id="SSF52540">
    <property type="entry name" value="P-loop containing nucleoside triphosphate hydrolases"/>
    <property type="match status" value="1"/>
</dbReference>
<proteinExistence type="inferred from homology"/>
<dbReference type="InterPro" id="IPR024810">
    <property type="entry name" value="MAB21L/cGLR"/>
</dbReference>
<dbReference type="GO" id="GO:0016779">
    <property type="term" value="F:nucleotidyltransferase activity"/>
    <property type="evidence" value="ECO:0007669"/>
    <property type="project" value="UniProtKB-ARBA"/>
</dbReference>
<gene>
    <name evidence="8" type="ORF">PMEA_00012305</name>
</gene>
<dbReference type="Pfam" id="PF13432">
    <property type="entry name" value="TPR_16"/>
    <property type="match status" value="1"/>
</dbReference>
<reference evidence="8 9" key="1">
    <citation type="submission" date="2022-05" db="EMBL/GenBank/DDBJ databases">
        <authorList>
            <consortium name="Genoscope - CEA"/>
            <person name="William W."/>
        </authorList>
    </citation>
    <scope>NUCLEOTIDE SEQUENCE [LARGE SCALE GENOMIC DNA]</scope>
</reference>
<dbReference type="EMBL" id="CALNXJ010000021">
    <property type="protein sequence ID" value="CAH3125848.1"/>
    <property type="molecule type" value="Genomic_DNA"/>
</dbReference>
<dbReference type="InterPro" id="IPR011990">
    <property type="entry name" value="TPR-like_helical_dom_sf"/>
</dbReference>
<dbReference type="Pfam" id="PF13424">
    <property type="entry name" value="TPR_12"/>
    <property type="match status" value="2"/>
</dbReference>
<dbReference type="PANTHER" id="PTHR45641">
    <property type="entry name" value="TETRATRICOPEPTIDE REPEAT PROTEIN (AFU_ORTHOLOGUE AFUA_6G03870)"/>
    <property type="match status" value="1"/>
</dbReference>
<feature type="domain" description="NACHT" evidence="6">
    <location>
        <begin position="690"/>
        <end position="843"/>
    </location>
</feature>
<evidence type="ECO:0000256" key="4">
    <source>
        <dbReference type="PROSITE-ProRule" id="PRU00339"/>
    </source>
</evidence>
<sequence length="1947" mass="221856">MNAFRTRSKKGNRNGDQRNFIRRFPSDSDLYRKVLNKKAMSHANLHKKFASCTQLNKLPSFQQHQNCKEYKYEEKLTSELNRFYSLRVRKTRAQVKRNKQLAFSLAFKMLINAQVVNNRFTVGEILRNGANYGDMVEIEGDRFEFGVPVYLDENASFSIHRAEEDGFVRLQLDDCETWQDCFDNDGFLSANLVRSKLHLTMKNTLKSFKNNIEEGSDEYPSDVQNVEVFCEGSTIVLQIKEISGFIAVELIPTIVILRENLEWCRRFSKSAPPSFVVGKACPLPLSDPETLWQLSFLSAEKKKFCTLGTAKYCLFLTLAEIRRRDQTLRELSLYHLQTVLFLVGDAINDPMKWSKDKIGERFLDVIRCLETFLENKNCPHYYMPNNNLFASMNAVTIATLKDRVRRMMKPTCGDSWPLAFTRGHLRLSDTHRVVMTQIFAPLRSAPLSTKEMDEVTFDHHIFLAKEALTELGQSTTKIDKIGSLGEEDFPTSKTQQLEDELKREKEAAIKFKQIDDHLHKIESQVKDMNTEVLEVQRGVTDLRIDMSEVGIGLERYTSVVETKLDGVGSEMKTRVEAVRSDVNDQNTRLRDIHSDLKDAKTEFTDVKTRVEDVLSEVKDVKVQTADLESIASSVMGLKADVACIKDVVQVEKSIGPPFPESCIPYKIPHFVGRGGESRNILDQLTDGSTRLVYVWGPPGFGKTSVAIHVAHELRERKIPVYFTSLRGLKTRDDLVSNLLGIFVDAKEALHLSSSDRLIQCLRKWRSPFVLILDNADDLLESRDMQVRQDVLRLIEELLGKCNHINLLVTSRESHKELSHKLPIHLEEVGVLDEASSAELVKTFLPKVSESDRDYKVKECGQVPLAMRLMCSIIEEGTVSVGELLEEMKNLPLIEILDNESNSDDCRLKKIMNTSFQRLTSNQQEAFVSLAVFPGCFGVDEAKAVLNLKTVFEAKKILQSLKRKSLVDCSDNFDNFTIHSLLRSFVEDRRRKEEEIKRHYAEAQLRFCNYYISKFREANEKFLTGSSNDAYKAFHNQRENIRLALVDGSKDEDLYSKVVEVLSKAELFVYAVLPNQEALFDILYSTAIEEAKKRQRRDDECKLLAAKSFSSLGGFYSRPRSWDHSLESGDQNAENPPPKYLVYLGIHQLLSRNIDDGISSLRASVNYLGNDNDERILKILAYHVLAVCYRKEMDKEKVSEFETLCAKECELSSCCPAFLNLFLQNSHQLLEVEVCSENDLVNVIEKDVFFFVVMAELLPLLYIELEFEQHMVTELPLMTRHLKRFHKVILKLFDEGILHTRVVEACCNALYNSKCYQEAAEGFRRITDRLEVLGSTSRSAYRTYLFRGLALRELENYKEALHCFKETIAVKMELLNETQREEIYDITNVREALERLANYLHMRRRLNETANADQTDDFKATFEKLKSIVQSELVNVENEDHDDLATCFMTLAYCQVSMRNLAEALSSLQQAIAIREKHFDDQAKLALCLLHKGNVHLEMENYNEAIKAHQCALNLGSLDHQDTATIHCHLGRSYYELSDFIKSLNEHQRALELRKKHLGNHVLTATSLNQVGGAYFRMEKYDAAKEKFQSASDLMTAIYKREHGLTASALFNLGEVCLVMEKYEEAYESCKQALNIRLKLLGEHEDTATSFHSLGSICSKMNDSKAVSYFQRASELRQKLLGDHLDTALSYHSLGEAQMLEGDAIGAVASLQAAFRIRGNTLGLRNVDTAKTLEQLRRAFGTVVPVGIGVALRSHVLADIHFRSEYHTNLVLALKFCKEAVHTSMESLGENVLTADSLHLEGQIHKKMNDNQSAIEAFRKASRMKSNLRGDHENTADSFYCLGESHLDQGEYEAAVRAFQEAARIRSNIRGGGGGVELVESYRLAAFTYHRLGVAQYRLEDLRGALASLQEASRLRREALVEDQLTDEILQLINLVCEDLSVGELDCD</sequence>
<dbReference type="Gene3D" id="1.25.40.10">
    <property type="entry name" value="Tetratricopeptide repeat domain"/>
    <property type="match status" value="5"/>
</dbReference>
<feature type="domain" description="Mab-21-like HhH/H2TH-like" evidence="7">
    <location>
        <begin position="322"/>
        <end position="404"/>
    </location>
</feature>
<feature type="repeat" description="TPR" evidence="4">
    <location>
        <begin position="1794"/>
        <end position="1827"/>
    </location>
</feature>
<dbReference type="Proteomes" id="UP001159428">
    <property type="component" value="Unassembled WGS sequence"/>
</dbReference>
<dbReference type="Pfam" id="PF05729">
    <property type="entry name" value="NACHT"/>
    <property type="match status" value="1"/>
</dbReference>
<dbReference type="InterPro" id="IPR027417">
    <property type="entry name" value="P-loop_NTPase"/>
</dbReference>
<evidence type="ECO:0000259" key="7">
    <source>
        <dbReference type="Pfam" id="PF20266"/>
    </source>
</evidence>
<dbReference type="SMART" id="SM00028">
    <property type="entry name" value="TPR"/>
    <property type="match status" value="11"/>
</dbReference>
<evidence type="ECO:0008006" key="10">
    <source>
        <dbReference type="Google" id="ProtNLM"/>
    </source>
</evidence>
<protein>
    <recommendedName>
        <fullName evidence="10">AAA+ ATPase domain-containing protein</fullName>
    </recommendedName>
</protein>
<dbReference type="Gene3D" id="3.30.460.90">
    <property type="match status" value="1"/>
</dbReference>
<keyword evidence="3 4" id="KW-0802">TPR repeat</keyword>
<dbReference type="InterPro" id="IPR046906">
    <property type="entry name" value="Mab-21_HhH/H2TH-like"/>
</dbReference>
<dbReference type="Pfam" id="PF20266">
    <property type="entry name" value="Mab-21_C"/>
    <property type="match status" value="1"/>
</dbReference>
<dbReference type="InterPro" id="IPR019734">
    <property type="entry name" value="TPR_rpt"/>
</dbReference>
<keyword evidence="2" id="KW-0677">Repeat</keyword>
<evidence type="ECO:0000256" key="2">
    <source>
        <dbReference type="ARBA" id="ARBA00022737"/>
    </source>
</evidence>
<organism evidence="8 9">
    <name type="scientific">Pocillopora meandrina</name>
    <dbReference type="NCBI Taxonomy" id="46732"/>
    <lineage>
        <taxon>Eukaryota</taxon>
        <taxon>Metazoa</taxon>
        <taxon>Cnidaria</taxon>
        <taxon>Anthozoa</taxon>
        <taxon>Hexacorallia</taxon>
        <taxon>Scleractinia</taxon>
        <taxon>Astrocoeniina</taxon>
        <taxon>Pocilloporidae</taxon>
        <taxon>Pocillopora</taxon>
    </lineage>
</organism>
<feature type="domain" description="Mab-21-like nucleotidyltransferase" evidence="5">
    <location>
        <begin position="141"/>
        <end position="302"/>
    </location>
</feature>
<dbReference type="PANTHER" id="PTHR45641:SF19">
    <property type="entry name" value="NEPHROCYSTIN-3"/>
    <property type="match status" value="1"/>
</dbReference>
<evidence type="ECO:0000256" key="1">
    <source>
        <dbReference type="ARBA" id="ARBA00008307"/>
    </source>
</evidence>
<keyword evidence="9" id="KW-1185">Reference proteome</keyword>